<evidence type="ECO:0000313" key="6">
    <source>
        <dbReference type="EMBL" id="KEA65411.1"/>
    </source>
</evidence>
<evidence type="ECO:0000256" key="5">
    <source>
        <dbReference type="SAM" id="Phobius"/>
    </source>
</evidence>
<evidence type="ECO:0000313" key="7">
    <source>
        <dbReference type="Proteomes" id="UP000028252"/>
    </source>
</evidence>
<comment type="caution">
    <text evidence="6">The sequence shown here is derived from an EMBL/GenBank/DDBJ whole genome shotgun (WGS) entry which is preliminary data.</text>
</comment>
<sequence length="199" mass="20555">MLHPVLVSMAVLIALLALTETRYETYFSGAQFIHFLLGPATVALAIPLCDYFDRIRRLWLPILVALLVGSSVAIVSATGIAWLLGADSGTILTLAPKSVTSPIAIGIVEKIGGYPSMAAGLVLITGVLGCLMSPYVFRLLKVRDEAVKGFSMGLSAHGLGTAQALGISSLAGAFAGMAMAVNGVVTAFLVPLLLSLAGI</sequence>
<dbReference type="AlphaFoldDB" id="A0A081G3Q6"/>
<feature type="transmembrane region" description="Helical" evidence="5">
    <location>
        <begin position="117"/>
        <end position="137"/>
    </location>
</feature>
<gene>
    <name evidence="6" type="ORF">ADIMK_0368</name>
</gene>
<dbReference type="EMBL" id="JMQN01000011">
    <property type="protein sequence ID" value="KEA65411.1"/>
    <property type="molecule type" value="Genomic_DNA"/>
</dbReference>
<dbReference type="STRING" id="1232683.ADIMK_0368"/>
<dbReference type="InterPro" id="IPR007300">
    <property type="entry name" value="CidB/LrgB"/>
</dbReference>
<keyword evidence="2 5" id="KW-0812">Transmembrane</keyword>
<evidence type="ECO:0000256" key="4">
    <source>
        <dbReference type="ARBA" id="ARBA00023136"/>
    </source>
</evidence>
<keyword evidence="4 5" id="KW-0472">Membrane</keyword>
<dbReference type="Proteomes" id="UP000028252">
    <property type="component" value="Unassembled WGS sequence"/>
</dbReference>
<organism evidence="6 7">
    <name type="scientific">Marinobacterium lacunae</name>
    <dbReference type="NCBI Taxonomy" id="1232683"/>
    <lineage>
        <taxon>Bacteria</taxon>
        <taxon>Pseudomonadati</taxon>
        <taxon>Pseudomonadota</taxon>
        <taxon>Gammaproteobacteria</taxon>
        <taxon>Oceanospirillales</taxon>
        <taxon>Oceanospirillaceae</taxon>
        <taxon>Marinobacterium</taxon>
    </lineage>
</organism>
<proteinExistence type="predicted"/>
<dbReference type="PATRIC" id="fig|1232683.4.peg.363"/>
<evidence type="ECO:0000256" key="1">
    <source>
        <dbReference type="ARBA" id="ARBA00004141"/>
    </source>
</evidence>
<keyword evidence="3 5" id="KW-1133">Transmembrane helix</keyword>
<dbReference type="PANTHER" id="PTHR30249:SF0">
    <property type="entry name" value="PLASTIDAL GLYCOLATE_GLYCERATE TRANSLOCATOR 1, CHLOROPLASTIC"/>
    <property type="match status" value="1"/>
</dbReference>
<feature type="transmembrane region" description="Helical" evidence="5">
    <location>
        <begin position="59"/>
        <end position="84"/>
    </location>
</feature>
<dbReference type="GO" id="GO:0016020">
    <property type="term" value="C:membrane"/>
    <property type="evidence" value="ECO:0007669"/>
    <property type="project" value="UniProtKB-SubCell"/>
</dbReference>
<feature type="transmembrane region" description="Helical" evidence="5">
    <location>
        <begin position="173"/>
        <end position="194"/>
    </location>
</feature>
<dbReference type="PANTHER" id="PTHR30249">
    <property type="entry name" value="PUTATIVE SEROTONIN TRANSPORTER"/>
    <property type="match status" value="1"/>
</dbReference>
<reference evidence="6 7" key="1">
    <citation type="submission" date="2014-04" db="EMBL/GenBank/DDBJ databases">
        <title>Marinobacterium kochiensis sp. nov., isolated from sediment sample collected from Kochi backwaters in Kerala, India.</title>
        <authorList>
            <person name="Singh A."/>
            <person name="Pinnaka A.K."/>
        </authorList>
    </citation>
    <scope>NUCLEOTIDE SEQUENCE [LARGE SCALE GENOMIC DNA]</scope>
    <source>
        <strain evidence="6 7">AK27</strain>
    </source>
</reference>
<evidence type="ECO:0000256" key="2">
    <source>
        <dbReference type="ARBA" id="ARBA00022692"/>
    </source>
</evidence>
<keyword evidence="7" id="KW-1185">Reference proteome</keyword>
<dbReference type="eggNOG" id="COG1346">
    <property type="taxonomic scope" value="Bacteria"/>
</dbReference>
<protein>
    <submittedName>
        <fullName evidence="6">LrgA-associated membrane protein LrgB</fullName>
    </submittedName>
</protein>
<dbReference type="Pfam" id="PF04172">
    <property type="entry name" value="LrgB"/>
    <property type="match status" value="1"/>
</dbReference>
<feature type="transmembrane region" description="Helical" evidence="5">
    <location>
        <begin position="149"/>
        <end position="167"/>
    </location>
</feature>
<comment type="subcellular location">
    <subcellularLocation>
        <location evidence="1">Membrane</location>
        <topology evidence="1">Multi-pass membrane protein</topology>
    </subcellularLocation>
</comment>
<feature type="transmembrane region" description="Helical" evidence="5">
    <location>
        <begin position="31"/>
        <end position="52"/>
    </location>
</feature>
<accession>A0A081G3Q6</accession>
<evidence type="ECO:0000256" key="3">
    <source>
        <dbReference type="ARBA" id="ARBA00022989"/>
    </source>
</evidence>
<name>A0A081G3Q6_9GAMM</name>